<protein>
    <submittedName>
        <fullName evidence="1">Uncharacterized protein</fullName>
    </submittedName>
</protein>
<dbReference type="AlphaFoldDB" id="A0A0K2GKC9"/>
<evidence type="ECO:0000313" key="1">
    <source>
        <dbReference type="EMBL" id="ALA61082.1"/>
    </source>
</evidence>
<keyword evidence="2" id="KW-1185">Reference proteome</keyword>
<dbReference type="PATRIC" id="fig|42253.5.peg.4645"/>
<dbReference type="EMBL" id="CP011801">
    <property type="protein sequence ID" value="ALA61082.1"/>
    <property type="molecule type" value="Genomic_DNA"/>
</dbReference>
<sequence>MFISPAIQRMQALTPVECDWLHEGRP</sequence>
<reference evidence="1 2" key="1">
    <citation type="journal article" date="2015" name="Proc. Natl. Acad. Sci. U.S.A.">
        <title>Expanded metabolic versatility of ubiquitous nitrite-oxidizing bacteria from the genus Nitrospira.</title>
        <authorList>
            <person name="Koch H."/>
            <person name="Lucker S."/>
            <person name="Albertsen M."/>
            <person name="Kitzinger K."/>
            <person name="Herbold C."/>
            <person name="Spieck E."/>
            <person name="Nielsen P.H."/>
            <person name="Wagner M."/>
            <person name="Daims H."/>
        </authorList>
    </citation>
    <scope>NUCLEOTIDE SEQUENCE [LARGE SCALE GENOMIC DNA]</scope>
    <source>
        <strain evidence="1 2">NSP M-1</strain>
    </source>
</reference>
<proteinExistence type="predicted"/>
<dbReference type="KEGG" id="nmv:NITMOv2_4713"/>
<organism evidence="1 2">
    <name type="scientific">Nitrospira moscoviensis</name>
    <dbReference type="NCBI Taxonomy" id="42253"/>
    <lineage>
        <taxon>Bacteria</taxon>
        <taxon>Pseudomonadati</taxon>
        <taxon>Nitrospirota</taxon>
        <taxon>Nitrospiria</taxon>
        <taxon>Nitrospirales</taxon>
        <taxon>Nitrospiraceae</taxon>
        <taxon>Nitrospira</taxon>
    </lineage>
</organism>
<dbReference type="Proteomes" id="UP000069205">
    <property type="component" value="Chromosome"/>
</dbReference>
<evidence type="ECO:0000313" key="2">
    <source>
        <dbReference type="Proteomes" id="UP000069205"/>
    </source>
</evidence>
<gene>
    <name evidence="1" type="ORF">NITMOv2_4713</name>
</gene>
<accession>A0A0K2GKC9</accession>
<name>A0A0K2GKC9_NITMO</name>